<dbReference type="Pfam" id="PF01370">
    <property type="entry name" value="Epimerase"/>
    <property type="match status" value="1"/>
</dbReference>
<dbReference type="Proteomes" id="UP001213681">
    <property type="component" value="Unassembled WGS sequence"/>
</dbReference>
<evidence type="ECO:0000256" key="1">
    <source>
        <dbReference type="ARBA" id="ARBA00023002"/>
    </source>
</evidence>
<dbReference type="InterPro" id="IPR050425">
    <property type="entry name" value="NAD(P)_dehydrat-like"/>
</dbReference>
<dbReference type="PANTHER" id="PTHR10366">
    <property type="entry name" value="NAD DEPENDENT EPIMERASE/DEHYDRATASE"/>
    <property type="match status" value="1"/>
</dbReference>
<keyword evidence="5" id="KW-1185">Reference proteome</keyword>
<dbReference type="GO" id="GO:0016616">
    <property type="term" value="F:oxidoreductase activity, acting on the CH-OH group of donors, NAD or NADP as acceptor"/>
    <property type="evidence" value="ECO:0007669"/>
    <property type="project" value="TreeGrafter"/>
</dbReference>
<protein>
    <submittedName>
        <fullName evidence="4">NAD(P)-binding protein</fullName>
    </submittedName>
</protein>
<dbReference type="InterPro" id="IPR001509">
    <property type="entry name" value="Epimerase_deHydtase"/>
</dbReference>
<reference evidence="4" key="2">
    <citation type="journal article" date="2023" name="IMA Fungus">
        <title>Comparative genomic study of the Penicillium genus elucidates a diverse pangenome and 15 lateral gene transfer events.</title>
        <authorList>
            <person name="Petersen C."/>
            <person name="Sorensen T."/>
            <person name="Nielsen M.R."/>
            <person name="Sondergaard T.E."/>
            <person name="Sorensen J.L."/>
            <person name="Fitzpatrick D.A."/>
            <person name="Frisvad J.C."/>
            <person name="Nielsen K.L."/>
        </authorList>
    </citation>
    <scope>NUCLEOTIDE SEQUENCE</scope>
    <source>
        <strain evidence="4">IBT 16125</strain>
    </source>
</reference>
<dbReference type="SUPFAM" id="SSF51735">
    <property type="entry name" value="NAD(P)-binding Rossmann-fold domains"/>
    <property type="match status" value="1"/>
</dbReference>
<comment type="similarity">
    <text evidence="2">Belongs to the NAD(P)-dependent epimerase/dehydratase family. Dihydroflavonol-4-reductase subfamily.</text>
</comment>
<sequence>MTRVLLTGKRGSGFIATHVLETLLARGHSVVTTVRSQQKAQAILDAHPQLSKDRLDCAIVENMARVDGRGSLSITYAFLKLTIDLAFDDAVVSELPFEAVIHTASPYHFHAKDAKELLEPAIIGTTGILKSVQKHAPSVKCVVVTSSFAAINNIYAKAKGKVYSEADWCPITEAQANDNPANAYRASKTFAERAAWDFIKNENPSFNLTVINPPLVLGPVAHNLASLSSLNTSNERIRDLITGAAKERCPPTGNYLYVDVRDLALAHVLAIEKPEAGGKRFFTVSSHFSNKEIAEIIGQEFPQFKDRLPSGEALIPGDYPVDGVYGFDNSRAREILGVPFRPLKESVVDAVHSLLAFDPKIGIQ</sequence>
<accession>A0AAD6C1P1</accession>
<organism evidence="4 5">
    <name type="scientific">Penicillium daleae</name>
    <dbReference type="NCBI Taxonomy" id="63821"/>
    <lineage>
        <taxon>Eukaryota</taxon>
        <taxon>Fungi</taxon>
        <taxon>Dikarya</taxon>
        <taxon>Ascomycota</taxon>
        <taxon>Pezizomycotina</taxon>
        <taxon>Eurotiomycetes</taxon>
        <taxon>Eurotiomycetidae</taxon>
        <taxon>Eurotiales</taxon>
        <taxon>Aspergillaceae</taxon>
        <taxon>Penicillium</taxon>
    </lineage>
</organism>
<dbReference type="AlphaFoldDB" id="A0AAD6C1P1"/>
<dbReference type="InterPro" id="IPR036291">
    <property type="entry name" value="NAD(P)-bd_dom_sf"/>
</dbReference>
<dbReference type="EMBL" id="JAPVEA010000008">
    <property type="protein sequence ID" value="KAJ5440092.1"/>
    <property type="molecule type" value="Genomic_DNA"/>
</dbReference>
<reference evidence="4" key="1">
    <citation type="submission" date="2022-12" db="EMBL/GenBank/DDBJ databases">
        <authorList>
            <person name="Petersen C."/>
        </authorList>
    </citation>
    <scope>NUCLEOTIDE SEQUENCE</scope>
    <source>
        <strain evidence="4">IBT 16125</strain>
    </source>
</reference>
<dbReference type="FunFam" id="3.40.50.720:FF:000191">
    <property type="entry name" value="Methylglyoxal reductase (NADPH-dependent)"/>
    <property type="match status" value="1"/>
</dbReference>
<comment type="caution">
    <text evidence="4">The sequence shown here is derived from an EMBL/GenBank/DDBJ whole genome shotgun (WGS) entry which is preliminary data.</text>
</comment>
<evidence type="ECO:0000313" key="4">
    <source>
        <dbReference type="EMBL" id="KAJ5440092.1"/>
    </source>
</evidence>
<dbReference type="Gene3D" id="3.40.50.720">
    <property type="entry name" value="NAD(P)-binding Rossmann-like Domain"/>
    <property type="match status" value="1"/>
</dbReference>
<dbReference type="CDD" id="cd05227">
    <property type="entry name" value="AR_SDR_e"/>
    <property type="match status" value="1"/>
</dbReference>
<proteinExistence type="inferred from homology"/>
<gene>
    <name evidence="4" type="ORF">N7458_011090</name>
</gene>
<dbReference type="GeneID" id="81604715"/>
<feature type="domain" description="NAD-dependent epimerase/dehydratase" evidence="3">
    <location>
        <begin position="5"/>
        <end position="279"/>
    </location>
</feature>
<evidence type="ECO:0000259" key="3">
    <source>
        <dbReference type="Pfam" id="PF01370"/>
    </source>
</evidence>
<keyword evidence="1" id="KW-0560">Oxidoreductase</keyword>
<dbReference type="RefSeq" id="XP_056763321.1">
    <property type="nucleotide sequence ID" value="XM_056914472.1"/>
</dbReference>
<name>A0AAD6C1P1_9EURO</name>
<dbReference type="PANTHER" id="PTHR10366:SF564">
    <property type="entry name" value="STEROL-4-ALPHA-CARBOXYLATE 3-DEHYDROGENASE, DECARBOXYLATING"/>
    <property type="match status" value="1"/>
</dbReference>
<evidence type="ECO:0000313" key="5">
    <source>
        <dbReference type="Proteomes" id="UP001213681"/>
    </source>
</evidence>
<evidence type="ECO:0000256" key="2">
    <source>
        <dbReference type="ARBA" id="ARBA00023445"/>
    </source>
</evidence>